<name>A0A1H7V9D1_9BACT</name>
<accession>A0A1H7V9D1</accession>
<gene>
    <name evidence="1" type="ORF">SAMN04489760_103112</name>
</gene>
<sequence length="77" mass="8450">MLTIDRLHLQLPPAFRDRAGEIARLVAEELATVPMTADLQLDRLAVPPVEISPLATDRDVARAVAASVHKGIRNETR</sequence>
<proteinExistence type="predicted"/>
<keyword evidence="2" id="KW-1185">Reference proteome</keyword>
<organism evidence="1 2">
    <name type="scientific">Syntrophus gentianae</name>
    <dbReference type="NCBI Taxonomy" id="43775"/>
    <lineage>
        <taxon>Bacteria</taxon>
        <taxon>Pseudomonadati</taxon>
        <taxon>Thermodesulfobacteriota</taxon>
        <taxon>Syntrophia</taxon>
        <taxon>Syntrophales</taxon>
        <taxon>Syntrophaceae</taxon>
        <taxon>Syntrophus</taxon>
    </lineage>
</organism>
<dbReference type="Proteomes" id="UP000198744">
    <property type="component" value="Unassembled WGS sequence"/>
</dbReference>
<reference evidence="1 2" key="1">
    <citation type="submission" date="2016-10" db="EMBL/GenBank/DDBJ databases">
        <authorList>
            <person name="de Groot N.N."/>
        </authorList>
    </citation>
    <scope>NUCLEOTIDE SEQUENCE [LARGE SCALE GENOMIC DNA]</scope>
    <source>
        <strain evidence="1 2">DSM 8423</strain>
    </source>
</reference>
<dbReference type="EMBL" id="FOBS01000003">
    <property type="protein sequence ID" value="SEM05822.1"/>
    <property type="molecule type" value="Genomic_DNA"/>
</dbReference>
<evidence type="ECO:0000313" key="1">
    <source>
        <dbReference type="EMBL" id="SEM05822.1"/>
    </source>
</evidence>
<protein>
    <submittedName>
        <fullName evidence="1">Uncharacterized protein</fullName>
    </submittedName>
</protein>
<dbReference type="OrthoDB" id="9906975at2"/>
<evidence type="ECO:0000313" key="2">
    <source>
        <dbReference type="Proteomes" id="UP000198744"/>
    </source>
</evidence>
<dbReference type="AlphaFoldDB" id="A0A1H7V9D1"/>
<dbReference type="RefSeq" id="WP_093882252.1">
    <property type="nucleotide sequence ID" value="NZ_FOBS01000003.1"/>
</dbReference>
<dbReference type="STRING" id="43775.SAMN04489760_103112"/>